<reference evidence="2 3" key="1">
    <citation type="journal article" date="2014" name="Int. J. Syst. Evol. Microbiol.">
        <title>Sneathiella chungangensis sp. nov., isolated from a marine sand, and emended description of the genus Sneathiella.</title>
        <authorList>
            <person name="Siamphan C."/>
            <person name="Kim H."/>
            <person name="Lee J.S."/>
            <person name="Kim W."/>
        </authorList>
    </citation>
    <scope>NUCLEOTIDE SEQUENCE [LARGE SCALE GENOMIC DNA]</scope>
    <source>
        <strain evidence="2 3">KCTC 32476</strain>
    </source>
</reference>
<comment type="caution">
    <text evidence="2">The sequence shown here is derived from an EMBL/GenBank/DDBJ whole genome shotgun (WGS) entry which is preliminary data.</text>
</comment>
<organism evidence="2 3">
    <name type="scientific">Sneathiella chungangensis</name>
    <dbReference type="NCBI Taxonomy" id="1418234"/>
    <lineage>
        <taxon>Bacteria</taxon>
        <taxon>Pseudomonadati</taxon>
        <taxon>Pseudomonadota</taxon>
        <taxon>Alphaproteobacteria</taxon>
        <taxon>Sneathiellales</taxon>
        <taxon>Sneathiellaceae</taxon>
        <taxon>Sneathiella</taxon>
    </lineage>
</organism>
<dbReference type="EMBL" id="WTVA01000014">
    <property type="protein sequence ID" value="MZR23081.1"/>
    <property type="molecule type" value="Genomic_DNA"/>
</dbReference>
<dbReference type="Proteomes" id="UP000445696">
    <property type="component" value="Unassembled WGS sequence"/>
</dbReference>
<sequence>MGDVVNLNKFRKKRDRKKAEDAARGNRVRYGRTSEQKNLDKDQKQRDDIALDQKKLTGRDEGENETPTEN</sequence>
<dbReference type="Pfam" id="PF13770">
    <property type="entry name" value="DUF4169"/>
    <property type="match status" value="1"/>
</dbReference>
<dbReference type="InterPro" id="IPR025227">
    <property type="entry name" value="DUF4169"/>
</dbReference>
<feature type="region of interest" description="Disordered" evidence="1">
    <location>
        <begin position="1"/>
        <end position="70"/>
    </location>
</feature>
<keyword evidence="3" id="KW-1185">Reference proteome</keyword>
<evidence type="ECO:0000313" key="2">
    <source>
        <dbReference type="EMBL" id="MZR23081.1"/>
    </source>
</evidence>
<dbReference type="RefSeq" id="WP_161339557.1">
    <property type="nucleotide sequence ID" value="NZ_JBHSDG010000003.1"/>
</dbReference>
<evidence type="ECO:0000313" key="3">
    <source>
        <dbReference type="Proteomes" id="UP000445696"/>
    </source>
</evidence>
<name>A0A845MHA0_9PROT</name>
<protein>
    <submittedName>
        <fullName evidence="2">DUF4169 family protein</fullName>
    </submittedName>
</protein>
<proteinExistence type="predicted"/>
<dbReference type="OrthoDB" id="7173889at2"/>
<accession>A0A845MHA0</accession>
<feature type="compositionally biased region" description="Basic and acidic residues" evidence="1">
    <location>
        <begin position="32"/>
        <end position="61"/>
    </location>
</feature>
<gene>
    <name evidence="2" type="ORF">GQF03_12160</name>
</gene>
<dbReference type="AlphaFoldDB" id="A0A845MHA0"/>
<evidence type="ECO:0000256" key="1">
    <source>
        <dbReference type="SAM" id="MobiDB-lite"/>
    </source>
</evidence>